<dbReference type="InterPro" id="IPR003961">
    <property type="entry name" value="FN3_dom"/>
</dbReference>
<dbReference type="InterPro" id="IPR036116">
    <property type="entry name" value="FN3_sf"/>
</dbReference>
<dbReference type="PANTHER" id="PTHR13817:SF151">
    <property type="entry name" value="TITIN"/>
    <property type="match status" value="1"/>
</dbReference>
<feature type="domain" description="Fibronectin type-III" evidence="4">
    <location>
        <begin position="520"/>
        <end position="615"/>
    </location>
</feature>
<keyword evidence="6" id="KW-1185">Reference proteome</keyword>
<dbReference type="InterPro" id="IPR003599">
    <property type="entry name" value="Ig_sub"/>
</dbReference>
<keyword evidence="1" id="KW-0677">Repeat</keyword>
<dbReference type="SUPFAM" id="SSF49265">
    <property type="entry name" value="Fibronectin type III"/>
    <property type="match status" value="2"/>
</dbReference>
<dbReference type="InterPro" id="IPR013098">
    <property type="entry name" value="Ig_I-set"/>
</dbReference>
<dbReference type="InterPro" id="IPR013783">
    <property type="entry name" value="Ig-like_fold"/>
</dbReference>
<evidence type="ECO:0000313" key="6">
    <source>
        <dbReference type="Proteomes" id="UP000265160"/>
    </source>
</evidence>
<feature type="domain" description="Ig-like" evidence="3">
    <location>
        <begin position="230"/>
        <end position="318"/>
    </location>
</feature>
<dbReference type="Gene3D" id="2.60.40.10">
    <property type="entry name" value="Immunoglobulins"/>
    <property type="match status" value="8"/>
</dbReference>
<reference evidence="5" key="3">
    <citation type="submission" date="2025-09" db="UniProtKB">
        <authorList>
            <consortium name="Ensembl"/>
        </authorList>
    </citation>
    <scope>IDENTIFICATION</scope>
</reference>
<dbReference type="PANTHER" id="PTHR13817">
    <property type="entry name" value="TITIN"/>
    <property type="match status" value="1"/>
</dbReference>
<dbReference type="InterPro" id="IPR003598">
    <property type="entry name" value="Ig_sub2"/>
</dbReference>
<feature type="domain" description="Ig-like" evidence="3">
    <location>
        <begin position="101"/>
        <end position="181"/>
    </location>
</feature>
<dbReference type="Proteomes" id="UP000265160">
    <property type="component" value="LG16"/>
</dbReference>
<accession>A0A3P9CRX4</accession>
<feature type="domain" description="Ig-like" evidence="3">
    <location>
        <begin position="1"/>
        <end position="89"/>
    </location>
</feature>
<dbReference type="Pfam" id="PF07679">
    <property type="entry name" value="I-set"/>
    <property type="match status" value="5"/>
</dbReference>
<evidence type="ECO:0000256" key="1">
    <source>
        <dbReference type="ARBA" id="ARBA00022737"/>
    </source>
</evidence>
<dbReference type="GO" id="GO:0003007">
    <property type="term" value="P:heart morphogenesis"/>
    <property type="evidence" value="ECO:0007669"/>
    <property type="project" value="UniProtKB-ARBA"/>
</dbReference>
<feature type="domain" description="Fibronectin type-III" evidence="4">
    <location>
        <begin position="618"/>
        <end position="708"/>
    </location>
</feature>
<dbReference type="CDD" id="cd00096">
    <property type="entry name" value="Ig"/>
    <property type="match status" value="3"/>
</dbReference>
<evidence type="ECO:0000256" key="2">
    <source>
        <dbReference type="ARBA" id="ARBA00023319"/>
    </source>
</evidence>
<dbReference type="PROSITE" id="PS50853">
    <property type="entry name" value="FN3"/>
    <property type="match status" value="3"/>
</dbReference>
<dbReference type="FunFam" id="2.60.40.10:FF:000135">
    <property type="entry name" value="Titin a"/>
    <property type="match status" value="1"/>
</dbReference>
<keyword evidence="2" id="KW-0393">Immunoglobulin domain</keyword>
<dbReference type="GeneTree" id="ENSGT01110000267173"/>
<dbReference type="SMART" id="SM00060">
    <property type="entry name" value="FN3"/>
    <property type="match status" value="3"/>
</dbReference>
<feature type="domain" description="Fibronectin type-III" evidence="4">
    <location>
        <begin position="418"/>
        <end position="515"/>
    </location>
</feature>
<dbReference type="PRINTS" id="PR00014">
    <property type="entry name" value="FNTYPEIII"/>
</dbReference>
<dbReference type="Pfam" id="PF00041">
    <property type="entry name" value="fn3"/>
    <property type="match status" value="3"/>
</dbReference>
<dbReference type="SMART" id="SM00408">
    <property type="entry name" value="IGc2"/>
    <property type="match status" value="4"/>
</dbReference>
<dbReference type="AlphaFoldDB" id="A0A3P9CRX4"/>
<dbReference type="SUPFAM" id="SSF48726">
    <property type="entry name" value="Immunoglobulin"/>
    <property type="match status" value="5"/>
</dbReference>
<dbReference type="SMART" id="SM00409">
    <property type="entry name" value="IG"/>
    <property type="match status" value="4"/>
</dbReference>
<dbReference type="FunFam" id="2.60.40.10:FF:001272">
    <property type="entry name" value="titin isoform X1"/>
    <property type="match status" value="1"/>
</dbReference>
<evidence type="ECO:0000259" key="3">
    <source>
        <dbReference type="PROSITE" id="PS50835"/>
    </source>
</evidence>
<proteinExistence type="predicted"/>
<dbReference type="FunFam" id="2.60.40.10:FF:000022">
    <property type="entry name" value="Cardiac titin"/>
    <property type="match status" value="2"/>
</dbReference>
<dbReference type="Ensembl" id="ENSMZET00005025586.1">
    <property type="protein sequence ID" value="ENSMZEP00005024777.1"/>
    <property type="gene ID" value="ENSMZEG00005018498.1"/>
</dbReference>
<evidence type="ECO:0000259" key="4">
    <source>
        <dbReference type="PROSITE" id="PS50853"/>
    </source>
</evidence>
<dbReference type="FunFam" id="2.60.40.10:FF:000107">
    <property type="entry name" value="Myosin, light chain kinase a"/>
    <property type="match status" value="1"/>
</dbReference>
<name>A0A3P9CRX4_9CICH</name>
<dbReference type="GO" id="GO:0055013">
    <property type="term" value="P:cardiac muscle cell development"/>
    <property type="evidence" value="ECO:0007669"/>
    <property type="project" value="UniProtKB-ARBA"/>
</dbReference>
<sequence length="739" mass="82396">QLLQLWLQQTSVTAGDAVCLKCQVAGTPEIKVSWFKADGKVRSSPTCKLEYTKGVACLKLSKATKSDIGEYTCKAENRIGSFSRLLNLYLCKNHWLFRLMSPVRFECRVAGSLPIEVSWLKDGKPLSQGEEFSMLYDDNTAVLQINNSEMRHSGEYTCVATNISWFKDDMEIQSSDKYDISFKSNVAVLCIKNSQVIDSGRYSCQASNEAGKASCDISTVSKLNAGDYLCKATNEAGSEFCKAKVTVKEGTATFIAKVGGDPIPSVKWMKGKWRQVTHGGRISIEQKGQEAKLEIKEVTKSDSGQYRCVASNKHGEIEYPYFTVKLQDYTAVEKDEVVLDCELSKDVDVMWYHNEAEIKASKTVNIKAEGKRRVLIIKRVGDKDKGQYLCDCGTDKTTATLHIEESEFIFSPPGIPSPPIELHVTGASRDFLAIAWKPPQTDGGAPVRGYHIEMCEAGTEKWMRVNSRPVKELKYRVEEGVTPEKEYILRVRAVNAIGESEPSDISENVFPCRPITVPSPPVNPKVKDYSRATADLVWTKPTKDGGSPILGYTVEMKKASAEEWKKVNLDDLIKQCAYRVKGLEEGVTYRFRVFASNMIGDGEPREIPESVTAQDILIPPEIEMEATCRDCVTVRNDGGKSITGYILERKEKRAVRWVPCTKSPISERRMKVTNLIPNHEYQFRVRAENDVGLGDPSKPCRPVAAKDPIGEFAVTTLLLRSSSGGVVLFCFFVVELKNM</sequence>
<protein>
    <submittedName>
        <fullName evidence="5">Uncharacterized protein</fullName>
    </submittedName>
</protein>
<dbReference type="InterPro" id="IPR050964">
    <property type="entry name" value="Striated_Muscle_Regulatory"/>
</dbReference>
<dbReference type="CDD" id="cd00063">
    <property type="entry name" value="FN3"/>
    <property type="match status" value="3"/>
</dbReference>
<dbReference type="FunFam" id="2.60.40.10:FF:000084">
    <property type="entry name" value="Myosin binding protein C, slow type"/>
    <property type="match status" value="1"/>
</dbReference>
<reference evidence="5 6" key="1">
    <citation type="journal article" date="2014" name="Nature">
        <title>The genomic substrate for adaptive radiation in African cichlid fish.</title>
        <authorList>
            <person name="Brawand D."/>
            <person name="Wagner C.E."/>
            <person name="Li Y.I."/>
            <person name="Malinsky M."/>
            <person name="Keller I."/>
            <person name="Fan S."/>
            <person name="Simakov O."/>
            <person name="Ng A.Y."/>
            <person name="Lim Z.W."/>
            <person name="Bezault E."/>
            <person name="Turner-Maier J."/>
            <person name="Johnson J."/>
            <person name="Alcazar R."/>
            <person name="Noh H.J."/>
            <person name="Russell P."/>
            <person name="Aken B."/>
            <person name="Alfoldi J."/>
            <person name="Amemiya C."/>
            <person name="Azzouzi N."/>
            <person name="Baroiller J.F."/>
            <person name="Barloy-Hubler F."/>
            <person name="Berlin A."/>
            <person name="Bloomquist R."/>
            <person name="Carleton K.L."/>
            <person name="Conte M.A."/>
            <person name="D'Cotta H."/>
            <person name="Eshel O."/>
            <person name="Gaffney L."/>
            <person name="Galibert F."/>
            <person name="Gante H.F."/>
            <person name="Gnerre S."/>
            <person name="Greuter L."/>
            <person name="Guyon R."/>
            <person name="Haddad N.S."/>
            <person name="Haerty W."/>
            <person name="Harris R.M."/>
            <person name="Hofmann H.A."/>
            <person name="Hourlier T."/>
            <person name="Hulata G."/>
            <person name="Jaffe D.B."/>
            <person name="Lara M."/>
            <person name="Lee A.P."/>
            <person name="MacCallum I."/>
            <person name="Mwaiko S."/>
            <person name="Nikaido M."/>
            <person name="Nishihara H."/>
            <person name="Ozouf-Costaz C."/>
            <person name="Penman D.J."/>
            <person name="Przybylski D."/>
            <person name="Rakotomanga M."/>
            <person name="Renn S.C.P."/>
            <person name="Ribeiro F.J."/>
            <person name="Ron M."/>
            <person name="Salzburger W."/>
            <person name="Sanchez-Pulido L."/>
            <person name="Santos M.E."/>
            <person name="Searle S."/>
            <person name="Sharpe T."/>
            <person name="Swofford R."/>
            <person name="Tan F.J."/>
            <person name="Williams L."/>
            <person name="Young S."/>
            <person name="Yin S."/>
            <person name="Okada N."/>
            <person name="Kocher T.D."/>
            <person name="Miska E.A."/>
            <person name="Lander E.S."/>
            <person name="Venkatesh B."/>
            <person name="Fernald R.D."/>
            <person name="Meyer A."/>
            <person name="Ponting C.P."/>
            <person name="Streelman J.T."/>
            <person name="Lindblad-Toh K."/>
            <person name="Seehausen O."/>
            <person name="Di Palma F."/>
        </authorList>
    </citation>
    <scope>NUCLEOTIDE SEQUENCE</scope>
</reference>
<evidence type="ECO:0000313" key="5">
    <source>
        <dbReference type="Ensembl" id="ENSMZEP00005024777.1"/>
    </source>
</evidence>
<dbReference type="InterPro" id="IPR007110">
    <property type="entry name" value="Ig-like_dom"/>
</dbReference>
<dbReference type="FunFam" id="2.60.40.10:FF:000214">
    <property type="entry name" value="titin isoform X1"/>
    <property type="match status" value="1"/>
</dbReference>
<reference evidence="5" key="2">
    <citation type="submission" date="2025-08" db="UniProtKB">
        <authorList>
            <consortium name="Ensembl"/>
        </authorList>
    </citation>
    <scope>IDENTIFICATION</scope>
</reference>
<dbReference type="PROSITE" id="PS50835">
    <property type="entry name" value="IG_LIKE"/>
    <property type="match status" value="4"/>
</dbReference>
<organism evidence="5 6">
    <name type="scientific">Maylandia zebra</name>
    <name type="common">zebra mbuna</name>
    <dbReference type="NCBI Taxonomy" id="106582"/>
    <lineage>
        <taxon>Eukaryota</taxon>
        <taxon>Metazoa</taxon>
        <taxon>Chordata</taxon>
        <taxon>Craniata</taxon>
        <taxon>Vertebrata</taxon>
        <taxon>Euteleostomi</taxon>
        <taxon>Actinopterygii</taxon>
        <taxon>Neopterygii</taxon>
        <taxon>Teleostei</taxon>
        <taxon>Neoteleostei</taxon>
        <taxon>Acanthomorphata</taxon>
        <taxon>Ovalentaria</taxon>
        <taxon>Cichlomorphae</taxon>
        <taxon>Cichliformes</taxon>
        <taxon>Cichlidae</taxon>
        <taxon>African cichlids</taxon>
        <taxon>Pseudocrenilabrinae</taxon>
        <taxon>Haplochromini</taxon>
        <taxon>Maylandia</taxon>
        <taxon>Maylandia zebra complex</taxon>
    </lineage>
</organism>
<dbReference type="InterPro" id="IPR036179">
    <property type="entry name" value="Ig-like_dom_sf"/>
</dbReference>
<feature type="domain" description="Ig-like" evidence="3">
    <location>
        <begin position="320"/>
        <end position="400"/>
    </location>
</feature>